<name>A0A2C6MGW5_9FIRM</name>
<evidence type="ECO:0000313" key="1">
    <source>
        <dbReference type="EMBL" id="PHJ38646.1"/>
    </source>
</evidence>
<sequence>MKRSAETYKAVEKAFCAYIKIVITRSSWGYFRAQYKHFNRTIPLEEVEEINLCAEADIDINIPVFNGDKLDEYIENEILSAVISTLNSKDKQLLYIKYYENKTDYQLSLIFGVTQQSITERKNRILKKLKNRFQI</sequence>
<proteinExistence type="predicted"/>
<dbReference type="Gene3D" id="1.20.140.160">
    <property type="match status" value="1"/>
</dbReference>
<organism evidence="1 2">
    <name type="scientific">Desulforamulus profundi</name>
    <dbReference type="NCBI Taxonomy" id="1383067"/>
    <lineage>
        <taxon>Bacteria</taxon>
        <taxon>Bacillati</taxon>
        <taxon>Bacillota</taxon>
        <taxon>Clostridia</taxon>
        <taxon>Eubacteriales</taxon>
        <taxon>Peptococcaceae</taxon>
        <taxon>Desulforamulus</taxon>
    </lineage>
</organism>
<reference evidence="1 2" key="1">
    <citation type="submission" date="2013-09" db="EMBL/GenBank/DDBJ databases">
        <title>Biodegradation of hydrocarbons in the deep terrestrial subsurface : characterization of a microbial consortium composed of two Desulfotomaculum species originating from a deep geological formation.</title>
        <authorList>
            <person name="Aullo T."/>
            <person name="Berlendis S."/>
            <person name="Lascourreges J.-F."/>
            <person name="Dessort D."/>
            <person name="Saint-Laurent S."/>
            <person name="Schraauwers B."/>
            <person name="Mas J."/>
            <person name="Magot M."/>
            <person name="Ranchou-Peyruse A."/>
        </authorList>
    </citation>
    <scope>NUCLEOTIDE SEQUENCE [LARGE SCALE GENOMIC DNA]</scope>
    <source>
        <strain evidence="1 2">Bs107</strain>
    </source>
</reference>
<dbReference type="Proteomes" id="UP000222564">
    <property type="component" value="Unassembled WGS sequence"/>
</dbReference>
<dbReference type="SUPFAM" id="SSF88659">
    <property type="entry name" value="Sigma3 and sigma4 domains of RNA polymerase sigma factors"/>
    <property type="match status" value="1"/>
</dbReference>
<evidence type="ECO:0008006" key="3">
    <source>
        <dbReference type="Google" id="ProtNLM"/>
    </source>
</evidence>
<evidence type="ECO:0000313" key="2">
    <source>
        <dbReference type="Proteomes" id="UP000222564"/>
    </source>
</evidence>
<dbReference type="OrthoDB" id="9787667at2"/>
<dbReference type="InterPro" id="IPR013324">
    <property type="entry name" value="RNA_pol_sigma_r3/r4-like"/>
</dbReference>
<dbReference type="EMBL" id="AWQQ01000047">
    <property type="protein sequence ID" value="PHJ38646.1"/>
    <property type="molecule type" value="Genomic_DNA"/>
</dbReference>
<keyword evidence="2" id="KW-1185">Reference proteome</keyword>
<dbReference type="AlphaFoldDB" id="A0A2C6MGW5"/>
<dbReference type="RefSeq" id="WP_099082860.1">
    <property type="nucleotide sequence ID" value="NZ_AWQQ01000047.1"/>
</dbReference>
<gene>
    <name evidence="1" type="ORF">P378_08915</name>
</gene>
<accession>A0A2C6MGW5</accession>
<comment type="caution">
    <text evidence="1">The sequence shown here is derived from an EMBL/GenBank/DDBJ whole genome shotgun (WGS) entry which is preliminary data.</text>
</comment>
<protein>
    <recommendedName>
        <fullName evidence="3">Sigma-70 family RNA polymerase sigma factor</fullName>
    </recommendedName>
</protein>